<dbReference type="SUPFAM" id="SSF52058">
    <property type="entry name" value="L domain-like"/>
    <property type="match status" value="1"/>
</dbReference>
<comment type="caution">
    <text evidence="4">The sequence shown here is derived from an EMBL/GenBank/DDBJ whole genome shotgun (WGS) entry which is preliminary data.</text>
</comment>
<dbReference type="Gene3D" id="3.80.10.10">
    <property type="entry name" value="Ribonuclease Inhibitor"/>
    <property type="match status" value="1"/>
</dbReference>
<evidence type="ECO:0000259" key="3">
    <source>
        <dbReference type="Pfam" id="PF23598"/>
    </source>
</evidence>
<dbReference type="Proteomes" id="UP000318199">
    <property type="component" value="Unassembled WGS sequence"/>
</dbReference>
<dbReference type="Pfam" id="PF23598">
    <property type="entry name" value="LRR_14"/>
    <property type="match status" value="1"/>
</dbReference>
<dbReference type="InterPro" id="IPR050216">
    <property type="entry name" value="LRR_domain-containing"/>
</dbReference>
<evidence type="ECO:0000313" key="4">
    <source>
        <dbReference type="EMBL" id="TWO63635.1"/>
    </source>
</evidence>
<dbReference type="PANTHER" id="PTHR48051">
    <property type="match status" value="1"/>
</dbReference>
<organism evidence="4 5">
    <name type="scientific">Caenimonas sedimenti</name>
    <dbReference type="NCBI Taxonomy" id="2596921"/>
    <lineage>
        <taxon>Bacteria</taxon>
        <taxon>Pseudomonadati</taxon>
        <taxon>Pseudomonadota</taxon>
        <taxon>Betaproteobacteria</taxon>
        <taxon>Burkholderiales</taxon>
        <taxon>Comamonadaceae</taxon>
        <taxon>Caenimonas</taxon>
    </lineage>
</organism>
<dbReference type="EMBL" id="VOBQ01000034">
    <property type="protein sequence ID" value="TWO63635.1"/>
    <property type="molecule type" value="Genomic_DNA"/>
</dbReference>
<protein>
    <submittedName>
        <fullName evidence="4">Leucine-rich repeat domain-containing protein</fullName>
    </submittedName>
</protein>
<reference evidence="4 5" key="1">
    <citation type="submission" date="2019-07" db="EMBL/GenBank/DDBJ databases">
        <title>Caenimonas sedimenti sp. nov., isolated from activated sludge.</title>
        <authorList>
            <person name="Xu J."/>
        </authorList>
    </citation>
    <scope>NUCLEOTIDE SEQUENCE [LARGE SCALE GENOMIC DNA]</scope>
    <source>
        <strain evidence="4 5">HX-9-20</strain>
    </source>
</reference>
<keyword evidence="2" id="KW-0677">Repeat</keyword>
<evidence type="ECO:0000256" key="2">
    <source>
        <dbReference type="ARBA" id="ARBA00022737"/>
    </source>
</evidence>
<proteinExistence type="predicted"/>
<feature type="domain" description="Disease resistance R13L4/SHOC-2-like LRR" evidence="3">
    <location>
        <begin position="287"/>
        <end position="368"/>
    </location>
</feature>
<dbReference type="PANTHER" id="PTHR48051:SF54">
    <property type="entry name" value="LEUCINE-RICH REPEAT-CONTAINING PROTEIN"/>
    <property type="match status" value="1"/>
</dbReference>
<evidence type="ECO:0000256" key="1">
    <source>
        <dbReference type="ARBA" id="ARBA00022614"/>
    </source>
</evidence>
<dbReference type="InterPro" id="IPR032675">
    <property type="entry name" value="LRR_dom_sf"/>
</dbReference>
<sequence length="406" mass="45082">MFGLFRKKTQLQQLIDKDGIEHATDRFAEIVSGKLRTRELAYKFILEELDGASQGNEASQAFARNSGIPASAYKGALGNSDAEFDGPEGPQQLLLALSMQLTPNQELMANFRCRVDDNVMKRFRLGKYASKDEQVVNLFGDLKSLLLSDDSVVPALHPDIPAPEGATKRHVSRRENNLTAAKELISRLTTLTGESSRGIVLKAIGSAVQDDGWMAGLIEWAKSNNLPPRELIEVGILQQQEYVGFPSDEQSLTQLSKNSKFRKGSIFEDHKALEINLNFTPLTCLPKEFCRLSAVHVLYMHGCELEELPEEIGQLSNLYTIDLGKNKLTRLPDSLCSLSRLEALNLHGNNLKCLPKSIVHMESLSNVNLSGNPELLLTSEQKEWLSSFSEDDIFVDDDLLSRPALA</sequence>
<dbReference type="AlphaFoldDB" id="A0A562ZDY6"/>
<dbReference type="InterPro" id="IPR055414">
    <property type="entry name" value="LRR_R13L4/SHOC2-like"/>
</dbReference>
<dbReference type="GO" id="GO:0005737">
    <property type="term" value="C:cytoplasm"/>
    <property type="evidence" value="ECO:0007669"/>
    <property type="project" value="TreeGrafter"/>
</dbReference>
<dbReference type="OrthoDB" id="8532199at2"/>
<keyword evidence="1" id="KW-0433">Leucine-rich repeat</keyword>
<gene>
    <name evidence="4" type="ORF">FN976_28450</name>
</gene>
<dbReference type="RefSeq" id="WP_145897428.1">
    <property type="nucleotide sequence ID" value="NZ_VOBQ01000034.1"/>
</dbReference>
<name>A0A562ZDY6_9BURK</name>
<evidence type="ECO:0000313" key="5">
    <source>
        <dbReference type="Proteomes" id="UP000318199"/>
    </source>
</evidence>
<keyword evidence="5" id="KW-1185">Reference proteome</keyword>
<accession>A0A562ZDY6</accession>
<dbReference type="SMART" id="SM00369">
    <property type="entry name" value="LRR_TYP"/>
    <property type="match status" value="3"/>
</dbReference>
<dbReference type="InterPro" id="IPR003591">
    <property type="entry name" value="Leu-rich_rpt_typical-subtyp"/>
</dbReference>